<gene>
    <name evidence="2" type="ORF">ATO10_14524</name>
</gene>
<feature type="signal peptide" evidence="1">
    <location>
        <begin position="1"/>
        <end position="22"/>
    </location>
</feature>
<evidence type="ECO:0008006" key="4">
    <source>
        <dbReference type="Google" id="ProtNLM"/>
    </source>
</evidence>
<evidence type="ECO:0000313" key="2">
    <source>
        <dbReference type="EMBL" id="KCV81025.1"/>
    </source>
</evidence>
<protein>
    <recommendedName>
        <fullName evidence="4">Copper-binding protein</fullName>
    </recommendedName>
</protein>
<dbReference type="PATRIC" id="fig|1461693.3.peg.2931"/>
<dbReference type="Pfam" id="PF04314">
    <property type="entry name" value="PCuAC"/>
    <property type="match status" value="1"/>
</dbReference>
<proteinExistence type="predicted"/>
<evidence type="ECO:0000313" key="3">
    <source>
        <dbReference type="Proteomes" id="UP000024836"/>
    </source>
</evidence>
<dbReference type="InterPro" id="IPR007410">
    <property type="entry name" value="LpqE-like"/>
</dbReference>
<dbReference type="STRING" id="1461693.ATO10_14524"/>
<sequence>MSFTKPILAAAAALAFALPAFAGDITIEDPYARASAMMSKSGAAFMVLKNAGAQDDRLIAAASDVAKKVELHTHKENEQGVMQMLEVKEGFPVPAGGMHALARGGDHVMFLGLTRPLEHGDMVTVTLTFEKAGEMTVEIPVDLERKPMHGKMNHGNMQHGKMHQGGMMQNN</sequence>
<accession>A0A058ZIH3</accession>
<dbReference type="InterPro" id="IPR058248">
    <property type="entry name" value="Lxx211020-like"/>
</dbReference>
<dbReference type="PANTHER" id="PTHR36302:SF1">
    <property type="entry name" value="COPPER CHAPERONE PCU(A)C"/>
    <property type="match status" value="1"/>
</dbReference>
<dbReference type="OrthoDB" id="9796962at2"/>
<dbReference type="SUPFAM" id="SSF110087">
    <property type="entry name" value="DR1885-like metal-binding protein"/>
    <property type="match status" value="1"/>
</dbReference>
<dbReference type="EMBL" id="AQQY01000012">
    <property type="protein sequence ID" value="KCV81025.1"/>
    <property type="molecule type" value="Genomic_DNA"/>
</dbReference>
<dbReference type="Gene3D" id="2.60.40.1890">
    <property type="entry name" value="PCu(A)C copper chaperone"/>
    <property type="match status" value="1"/>
</dbReference>
<feature type="chain" id="PRO_5001571211" description="Copper-binding protein" evidence="1">
    <location>
        <begin position="23"/>
        <end position="171"/>
    </location>
</feature>
<keyword evidence="1" id="KW-0732">Signal</keyword>
<name>A0A058ZIH3_9RHOB</name>
<dbReference type="RefSeq" id="WP_035252935.1">
    <property type="nucleotide sequence ID" value="NZ_AQQY01000012.1"/>
</dbReference>
<dbReference type="PANTHER" id="PTHR36302">
    <property type="entry name" value="BLR7088 PROTEIN"/>
    <property type="match status" value="1"/>
</dbReference>
<dbReference type="InterPro" id="IPR036182">
    <property type="entry name" value="PCuAC_sf"/>
</dbReference>
<keyword evidence="3" id="KW-1185">Reference proteome</keyword>
<dbReference type="Proteomes" id="UP000024836">
    <property type="component" value="Unassembled WGS sequence"/>
</dbReference>
<dbReference type="AlphaFoldDB" id="A0A058ZIH3"/>
<evidence type="ECO:0000256" key="1">
    <source>
        <dbReference type="SAM" id="SignalP"/>
    </source>
</evidence>
<reference evidence="2 3" key="1">
    <citation type="submission" date="2013-04" db="EMBL/GenBank/DDBJ databases">
        <title>Shimia sp. 22II-S11-Z10 Genome Sequencing.</title>
        <authorList>
            <person name="Lai Q."/>
            <person name="Li G."/>
            <person name="Shao Z."/>
        </authorList>
    </citation>
    <scope>NUCLEOTIDE SEQUENCE [LARGE SCALE GENOMIC DNA]</scope>
    <source>
        <strain evidence="3">22II-S11-Z10</strain>
    </source>
</reference>
<organism evidence="2 3">
    <name type="scientific">Actibacterium atlanticum</name>
    <dbReference type="NCBI Taxonomy" id="1461693"/>
    <lineage>
        <taxon>Bacteria</taxon>
        <taxon>Pseudomonadati</taxon>
        <taxon>Pseudomonadota</taxon>
        <taxon>Alphaproteobacteria</taxon>
        <taxon>Rhodobacterales</taxon>
        <taxon>Roseobacteraceae</taxon>
        <taxon>Actibacterium</taxon>
    </lineage>
</organism>
<dbReference type="eggNOG" id="COG2847">
    <property type="taxonomic scope" value="Bacteria"/>
</dbReference>
<comment type="caution">
    <text evidence="2">The sequence shown here is derived from an EMBL/GenBank/DDBJ whole genome shotgun (WGS) entry which is preliminary data.</text>
</comment>